<comment type="subunit">
    <text evidence="10">Probably interacts with PlsX.</text>
</comment>
<keyword evidence="5 10" id="KW-1133">Transmembrane helix</keyword>
<keyword evidence="7 10" id="KW-0472">Membrane</keyword>
<proteinExistence type="inferred from homology"/>
<keyword evidence="4 10" id="KW-0812">Transmembrane</keyword>
<dbReference type="EMBL" id="LLKB01000001">
    <property type="protein sequence ID" value="KQC86931.1"/>
    <property type="molecule type" value="Genomic_DNA"/>
</dbReference>
<keyword evidence="8 10" id="KW-0594">Phospholipid biosynthesis</keyword>
<dbReference type="SMART" id="SM01207">
    <property type="entry name" value="G3P_acyltransf"/>
    <property type="match status" value="1"/>
</dbReference>
<keyword evidence="3 10" id="KW-0808">Transferase</keyword>
<gene>
    <name evidence="10" type="primary">plsY</name>
    <name evidence="11" type="ORF">APZ18_06610</name>
</gene>
<dbReference type="GO" id="GO:0005886">
    <property type="term" value="C:plasma membrane"/>
    <property type="evidence" value="ECO:0007669"/>
    <property type="project" value="UniProtKB-SubCell"/>
</dbReference>
<keyword evidence="12" id="KW-1185">Reference proteome</keyword>
<accession>A0AAW3JX52</accession>
<feature type="transmembrane region" description="Helical" evidence="10">
    <location>
        <begin position="80"/>
        <end position="101"/>
    </location>
</feature>
<dbReference type="GO" id="GO:0008654">
    <property type="term" value="P:phospholipid biosynthetic process"/>
    <property type="evidence" value="ECO:0007669"/>
    <property type="project" value="UniProtKB-UniRule"/>
</dbReference>
<dbReference type="GO" id="GO:0043772">
    <property type="term" value="F:acyl-phosphate glycerol-3-phosphate acyltransferase activity"/>
    <property type="evidence" value="ECO:0007669"/>
    <property type="project" value="UniProtKB-UniRule"/>
</dbReference>
<comment type="caution">
    <text evidence="11">The sequence shown here is derived from an EMBL/GenBank/DDBJ whole genome shotgun (WGS) entry which is preliminary data.</text>
</comment>
<dbReference type="Proteomes" id="UP000050833">
    <property type="component" value="Unassembled WGS sequence"/>
</dbReference>
<protein>
    <recommendedName>
        <fullName evidence="10">Glycerol-3-phosphate acyltransferase</fullName>
    </recommendedName>
    <alternativeName>
        <fullName evidence="10">Acyl-PO4 G3P acyltransferase</fullName>
    </alternativeName>
    <alternativeName>
        <fullName evidence="10">Acyl-phosphate--glycerol-3-phosphate acyltransferase</fullName>
    </alternativeName>
    <alternativeName>
        <fullName evidence="10">G3P acyltransferase</fullName>
        <shortName evidence="10">GPAT</shortName>
        <ecNumber evidence="10">2.3.1.275</ecNumber>
    </alternativeName>
    <alternativeName>
        <fullName evidence="10">Lysophosphatidic acid synthase</fullName>
        <shortName evidence="10">LPA synthase</shortName>
    </alternativeName>
</protein>
<dbReference type="EC" id="2.3.1.275" evidence="10"/>
<dbReference type="PANTHER" id="PTHR30309">
    <property type="entry name" value="INNER MEMBRANE PROTEIN YGIH"/>
    <property type="match status" value="1"/>
</dbReference>
<keyword evidence="1 10" id="KW-1003">Cell membrane</keyword>
<dbReference type="AlphaFoldDB" id="A0AAW3JX52"/>
<evidence type="ECO:0000313" key="12">
    <source>
        <dbReference type="Proteomes" id="UP000050833"/>
    </source>
</evidence>
<name>A0AAW3JX52_9FIRM</name>
<feature type="transmembrane region" description="Helical" evidence="10">
    <location>
        <begin position="166"/>
        <end position="183"/>
    </location>
</feature>
<keyword evidence="6 10" id="KW-0443">Lipid metabolism</keyword>
<comment type="function">
    <text evidence="10">Catalyzes the transfer of an acyl group from acyl-phosphate (acyl-PO(4)) to glycerol-3-phosphate (G3P) to form lysophosphatidic acid (LPA). This enzyme utilizes acyl-phosphate as fatty acyl donor, but not acyl-CoA or acyl-ACP.</text>
</comment>
<feature type="transmembrane region" description="Helical" evidence="10">
    <location>
        <begin position="131"/>
        <end position="154"/>
    </location>
</feature>
<dbReference type="InterPro" id="IPR003811">
    <property type="entry name" value="G3P_acylTferase_PlsY"/>
</dbReference>
<feature type="transmembrane region" description="Helical" evidence="10">
    <location>
        <begin position="53"/>
        <end position="74"/>
    </location>
</feature>
<organism evidence="11 12">
    <name type="scientific">Butyribacter intestini</name>
    <dbReference type="NCBI Taxonomy" id="1703332"/>
    <lineage>
        <taxon>Bacteria</taxon>
        <taxon>Bacillati</taxon>
        <taxon>Bacillota</taxon>
        <taxon>Clostridia</taxon>
        <taxon>Lachnospirales</taxon>
        <taxon>Lachnospiraceae</taxon>
        <taxon>Butyribacter</taxon>
    </lineage>
</organism>
<feature type="transmembrane region" description="Helical" evidence="10">
    <location>
        <begin position="108"/>
        <end position="125"/>
    </location>
</feature>
<reference evidence="11 12" key="1">
    <citation type="submission" date="2015-10" db="EMBL/GenBank/DDBJ databases">
        <title>Butyribacter intestini gen. nov., sp. nov., a butyric acid-producing bacterium of the family Lachnospiraceae isolated from the human faeces.</title>
        <authorList>
            <person name="Zou Y."/>
            <person name="Xue W."/>
            <person name="Luo G."/>
            <person name="Lv M."/>
        </authorList>
    </citation>
    <scope>NUCLEOTIDE SEQUENCE [LARGE SCALE GENOMIC DNA]</scope>
    <source>
        <strain evidence="11 12">TF01-11</strain>
    </source>
</reference>
<comment type="subcellular location">
    <subcellularLocation>
        <location evidence="10">Cell membrane</location>
        <topology evidence="10">Multi-pass membrane protein</topology>
    </subcellularLocation>
</comment>
<dbReference type="HAMAP" id="MF_01043">
    <property type="entry name" value="PlsY"/>
    <property type="match status" value="1"/>
</dbReference>
<evidence type="ECO:0000256" key="3">
    <source>
        <dbReference type="ARBA" id="ARBA00022679"/>
    </source>
</evidence>
<evidence type="ECO:0000256" key="1">
    <source>
        <dbReference type="ARBA" id="ARBA00022475"/>
    </source>
</evidence>
<evidence type="ECO:0000256" key="6">
    <source>
        <dbReference type="ARBA" id="ARBA00023098"/>
    </source>
</evidence>
<evidence type="ECO:0000256" key="9">
    <source>
        <dbReference type="ARBA" id="ARBA00023264"/>
    </source>
</evidence>
<evidence type="ECO:0000256" key="5">
    <source>
        <dbReference type="ARBA" id="ARBA00022989"/>
    </source>
</evidence>
<evidence type="ECO:0000256" key="8">
    <source>
        <dbReference type="ARBA" id="ARBA00023209"/>
    </source>
</evidence>
<sequence>MIHNIICLVIGYFCGCISSGYFVGKFHHIDIREHGSGNAGTTNVLRVLGKLPALITFVGDLAKAVMPILVIRIFLSPDNWYLLCLYMGLGVVLGHNYPFYLGFKGGKGIAVTAAVVMSAAHPLFIPTGILIFALIVVCTRYVSLGSLVVAWYIPANTLIMHRNDKGFIHMMVISLLFTAFAYFQHRQNIVRLIHGKENKIGSKKEM</sequence>
<evidence type="ECO:0000256" key="7">
    <source>
        <dbReference type="ARBA" id="ARBA00023136"/>
    </source>
</evidence>
<dbReference type="PANTHER" id="PTHR30309:SF0">
    <property type="entry name" value="GLYCEROL-3-PHOSPHATE ACYLTRANSFERASE-RELATED"/>
    <property type="match status" value="1"/>
</dbReference>
<evidence type="ECO:0000256" key="4">
    <source>
        <dbReference type="ARBA" id="ARBA00022692"/>
    </source>
</evidence>
<comment type="pathway">
    <text evidence="10">Lipid metabolism; phospholipid metabolism.</text>
</comment>
<evidence type="ECO:0000256" key="10">
    <source>
        <dbReference type="HAMAP-Rule" id="MF_01043"/>
    </source>
</evidence>
<dbReference type="NCBIfam" id="TIGR00023">
    <property type="entry name" value="glycerol-3-phosphate 1-O-acyltransferase PlsY"/>
    <property type="match status" value="1"/>
</dbReference>
<dbReference type="Pfam" id="PF02660">
    <property type="entry name" value="G3P_acyltransf"/>
    <property type="match status" value="1"/>
</dbReference>
<keyword evidence="2 10" id="KW-0444">Lipid biosynthesis</keyword>
<evidence type="ECO:0000256" key="2">
    <source>
        <dbReference type="ARBA" id="ARBA00022516"/>
    </source>
</evidence>
<evidence type="ECO:0000313" key="11">
    <source>
        <dbReference type="EMBL" id="KQC86931.1"/>
    </source>
</evidence>
<comment type="catalytic activity">
    <reaction evidence="10">
        <text>an acyl phosphate + sn-glycerol 3-phosphate = a 1-acyl-sn-glycero-3-phosphate + phosphate</text>
        <dbReference type="Rhea" id="RHEA:34075"/>
        <dbReference type="ChEBI" id="CHEBI:43474"/>
        <dbReference type="ChEBI" id="CHEBI:57597"/>
        <dbReference type="ChEBI" id="CHEBI:57970"/>
        <dbReference type="ChEBI" id="CHEBI:59918"/>
        <dbReference type="EC" id="2.3.1.275"/>
    </reaction>
</comment>
<keyword evidence="11" id="KW-0012">Acyltransferase</keyword>
<keyword evidence="9 10" id="KW-1208">Phospholipid metabolism</keyword>
<comment type="similarity">
    <text evidence="10">Belongs to the PlsY family.</text>
</comment>